<dbReference type="SUPFAM" id="SSF51126">
    <property type="entry name" value="Pectin lyase-like"/>
    <property type="match status" value="1"/>
</dbReference>
<accession>A0ABV6VB28</accession>
<keyword evidence="4" id="KW-1185">Reference proteome</keyword>
<evidence type="ECO:0000313" key="4">
    <source>
        <dbReference type="Proteomes" id="UP001592582"/>
    </source>
</evidence>
<sequence length="422" mass="42625">MSSAPPATPPPSQPPEPAGPPKPPKVPRPPGWWRMPALFALGGALMATVVCVLAFSGGGGGRTADAGSGKHHRSALPTGVPTAGASSYTGGAVSEDPSDDPSADPSALPSADDSAGPGAAGAGGAASCPAATVTVSSSGELENALASVTPGAVIDLADGSYQGQFTGTAVGSAADPVYLCGGPGAVLDGGGTGKGYVLHIQDSAYWHLVGFTVQNGQKGVVLDHTQHSTVQGLTVRQIGDEAIHLREFSSDNLVVGNTVEQTGLNRDKFGEGVYLGSAKSNWCSLTACQPDHSDRNTVKGNTFDRTTAENVDIKEGTTGGFILDNTFNGDGITTDGGSAWINVKGNGYLIQGNTGRSSPKDGFQTHEIIKGWGTGNTFKDNTANVEGPGYGFHLTPVLGNKVTCDNKVQGAGQGLSNVPCTP</sequence>
<comment type="caution">
    <text evidence="3">The sequence shown here is derived from an EMBL/GenBank/DDBJ whole genome shotgun (WGS) entry which is preliminary data.</text>
</comment>
<evidence type="ECO:0008006" key="5">
    <source>
        <dbReference type="Google" id="ProtNLM"/>
    </source>
</evidence>
<gene>
    <name evidence="3" type="ORF">ACEZDG_16835</name>
</gene>
<proteinExistence type="predicted"/>
<keyword evidence="2" id="KW-1133">Transmembrane helix</keyword>
<reference evidence="3 4" key="1">
    <citation type="submission" date="2024-09" db="EMBL/GenBank/DDBJ databases">
        <authorList>
            <person name="Lee S.D."/>
        </authorList>
    </citation>
    <scope>NUCLEOTIDE SEQUENCE [LARGE SCALE GENOMIC DNA]</scope>
    <source>
        <strain evidence="3 4">N1-1</strain>
    </source>
</reference>
<dbReference type="InterPro" id="IPR012334">
    <property type="entry name" value="Pectin_lyas_fold"/>
</dbReference>
<name>A0ABV6VB28_9ACTN</name>
<organism evidence="3 4">
    <name type="scientific">Streptacidiphilus alkalitolerans</name>
    <dbReference type="NCBI Taxonomy" id="3342712"/>
    <lineage>
        <taxon>Bacteria</taxon>
        <taxon>Bacillati</taxon>
        <taxon>Actinomycetota</taxon>
        <taxon>Actinomycetes</taxon>
        <taxon>Kitasatosporales</taxon>
        <taxon>Streptomycetaceae</taxon>
        <taxon>Streptacidiphilus</taxon>
    </lineage>
</organism>
<dbReference type="InterPro" id="IPR011050">
    <property type="entry name" value="Pectin_lyase_fold/virulence"/>
</dbReference>
<dbReference type="Proteomes" id="UP001592582">
    <property type="component" value="Unassembled WGS sequence"/>
</dbReference>
<feature type="transmembrane region" description="Helical" evidence="2">
    <location>
        <begin position="32"/>
        <end position="55"/>
    </location>
</feature>
<dbReference type="InterPro" id="IPR006626">
    <property type="entry name" value="PbH1"/>
</dbReference>
<feature type="compositionally biased region" description="Low complexity" evidence="1">
    <location>
        <begin position="103"/>
        <end position="117"/>
    </location>
</feature>
<dbReference type="RefSeq" id="WP_380509547.1">
    <property type="nucleotide sequence ID" value="NZ_JBHEZX010000006.1"/>
</dbReference>
<evidence type="ECO:0000256" key="2">
    <source>
        <dbReference type="SAM" id="Phobius"/>
    </source>
</evidence>
<evidence type="ECO:0000256" key="1">
    <source>
        <dbReference type="SAM" id="MobiDB-lite"/>
    </source>
</evidence>
<dbReference type="Gene3D" id="2.160.20.10">
    <property type="entry name" value="Single-stranded right-handed beta-helix, Pectin lyase-like"/>
    <property type="match status" value="1"/>
</dbReference>
<keyword evidence="2" id="KW-0812">Transmembrane</keyword>
<feature type="region of interest" description="Disordered" evidence="1">
    <location>
        <begin position="60"/>
        <end position="123"/>
    </location>
</feature>
<evidence type="ECO:0000313" key="3">
    <source>
        <dbReference type="EMBL" id="MFC1410929.1"/>
    </source>
</evidence>
<dbReference type="EMBL" id="JBHEZX010000006">
    <property type="protein sequence ID" value="MFC1410929.1"/>
    <property type="molecule type" value="Genomic_DNA"/>
</dbReference>
<feature type="region of interest" description="Disordered" evidence="1">
    <location>
        <begin position="1"/>
        <end position="28"/>
    </location>
</feature>
<keyword evidence="2" id="KW-0472">Membrane</keyword>
<dbReference type="SMART" id="SM00710">
    <property type="entry name" value="PbH1"/>
    <property type="match status" value="6"/>
</dbReference>
<protein>
    <recommendedName>
        <fullName evidence="5">Right handed beta helix region</fullName>
    </recommendedName>
</protein>